<dbReference type="Proteomes" id="UP000029843">
    <property type="component" value="Unassembled WGS sequence"/>
</dbReference>
<dbReference type="OrthoDB" id="9813502at2"/>
<gene>
    <name evidence="2" type="ORF">ND2E_3054</name>
</gene>
<comment type="caution">
    <text evidence="2">The sequence shown here is derived from an EMBL/GenBank/DDBJ whole genome shotgun (WGS) entry which is preliminary data.</text>
</comment>
<reference evidence="2 3" key="1">
    <citation type="submission" date="2014-08" db="EMBL/GenBank/DDBJ databases">
        <title>Genomic and Phenotypic Diversity of Colwellia psychrerythraea strains from Disparate Marine Basins.</title>
        <authorList>
            <person name="Techtmann S.M."/>
            <person name="Stelling S.C."/>
            <person name="Utturkar S.M."/>
            <person name="Alshibli N."/>
            <person name="Harris A."/>
            <person name="Brown S.D."/>
            <person name="Hazen T.C."/>
        </authorList>
    </citation>
    <scope>NUCLEOTIDE SEQUENCE [LARGE SCALE GENOMIC DNA]</scope>
    <source>
        <strain evidence="2 3">ND2E</strain>
    </source>
</reference>
<protein>
    <submittedName>
        <fullName evidence="2">Phage head morphogenesis protein, SPP1 gp7 family</fullName>
    </submittedName>
</protein>
<sequence>MPEVVNATYGSLPYKEAIEYFKEKLIIPSEKWDDLVGSIHAKGFTVAGATKLSLLEDFYKTVQTYIASGDSLGNFLKDFDDIVAKHGWSYKGDRRWRSKVILNTNKRSAYAAGRWQQLQRVKARRPYLIYMTVDDGRVRDEHQKWHLKVYHIDDPFWKTHYPPNGWMCRCYVRSASKKDLERLDLKVSESKTIDAIEILDPKTGVITEKMPGIDVGWDYNVGKAWLAPDVILGQQLMELPTSLREKAVKWFDNSMFDQPFKQLVNSTAYQMAKGRSIKQGLAQTVGYLSEDVISYLSNHAEVPYGAAIIARDSDIAHWLRDSKVERGASVPISVASILPKIIRNPDAVLLDGKNVVFAHKMKDGRYAKFILKMNFKDKLRHNKSRFKEYLNTFKAAGIVLADNLKEPHYKIISGSID</sequence>
<dbReference type="Pfam" id="PF04233">
    <property type="entry name" value="Phage_Mu_F"/>
    <property type="match status" value="1"/>
</dbReference>
<name>A0A099KNX5_COLPS</name>
<evidence type="ECO:0000259" key="1">
    <source>
        <dbReference type="Pfam" id="PF04233"/>
    </source>
</evidence>
<dbReference type="EMBL" id="JQED01000021">
    <property type="protein sequence ID" value="KGJ92161.1"/>
    <property type="molecule type" value="Genomic_DNA"/>
</dbReference>
<proteinExistence type="predicted"/>
<dbReference type="InterPro" id="IPR006528">
    <property type="entry name" value="Phage_head_morphogenesis_dom"/>
</dbReference>
<evidence type="ECO:0000313" key="2">
    <source>
        <dbReference type="EMBL" id="KGJ92161.1"/>
    </source>
</evidence>
<dbReference type="NCBIfam" id="TIGR01641">
    <property type="entry name" value="phageSPP1_gp7"/>
    <property type="match status" value="1"/>
</dbReference>
<evidence type="ECO:0000313" key="3">
    <source>
        <dbReference type="Proteomes" id="UP000029843"/>
    </source>
</evidence>
<dbReference type="PATRIC" id="fig|28229.4.peg.2100"/>
<dbReference type="AlphaFoldDB" id="A0A099KNX5"/>
<feature type="domain" description="Phage head morphogenesis" evidence="1">
    <location>
        <begin position="71"/>
        <end position="172"/>
    </location>
</feature>
<organism evidence="2 3">
    <name type="scientific">Colwellia psychrerythraea</name>
    <name type="common">Vibrio psychroerythus</name>
    <dbReference type="NCBI Taxonomy" id="28229"/>
    <lineage>
        <taxon>Bacteria</taxon>
        <taxon>Pseudomonadati</taxon>
        <taxon>Pseudomonadota</taxon>
        <taxon>Gammaproteobacteria</taxon>
        <taxon>Alteromonadales</taxon>
        <taxon>Colwelliaceae</taxon>
        <taxon>Colwellia</taxon>
    </lineage>
</organism>
<accession>A0A099KNX5</accession>
<dbReference type="RefSeq" id="WP_052056510.1">
    <property type="nucleotide sequence ID" value="NZ_JQED01000021.1"/>
</dbReference>